<dbReference type="SUPFAM" id="SSF55729">
    <property type="entry name" value="Acyl-CoA N-acyltransferases (Nat)"/>
    <property type="match status" value="1"/>
</dbReference>
<gene>
    <name evidence="2" type="ORF">C2I19_02145</name>
</gene>
<dbReference type="GO" id="GO:0008999">
    <property type="term" value="F:protein-N-terminal-alanine acetyltransferase activity"/>
    <property type="evidence" value="ECO:0007669"/>
    <property type="project" value="TreeGrafter"/>
</dbReference>
<dbReference type="PANTHER" id="PTHR43441:SF2">
    <property type="entry name" value="FAMILY ACETYLTRANSFERASE, PUTATIVE (AFU_ORTHOLOGUE AFUA_7G00850)-RELATED"/>
    <property type="match status" value="1"/>
</dbReference>
<keyword evidence="3" id="KW-1185">Reference proteome</keyword>
<organism evidence="2 3">
    <name type="scientific">Chromobacterium alticapitis</name>
    <dbReference type="NCBI Taxonomy" id="2073169"/>
    <lineage>
        <taxon>Bacteria</taxon>
        <taxon>Pseudomonadati</taxon>
        <taxon>Pseudomonadota</taxon>
        <taxon>Betaproteobacteria</taxon>
        <taxon>Neisseriales</taxon>
        <taxon>Chromobacteriaceae</taxon>
        <taxon>Chromobacterium</taxon>
    </lineage>
</organism>
<dbReference type="Gene3D" id="3.40.630.30">
    <property type="match status" value="1"/>
</dbReference>
<comment type="caution">
    <text evidence="2">The sequence shown here is derived from an EMBL/GenBank/DDBJ whole genome shotgun (WGS) entry which is preliminary data.</text>
</comment>
<dbReference type="InterPro" id="IPR000182">
    <property type="entry name" value="GNAT_dom"/>
</dbReference>
<sequence>MSEVSIRPAMPERDAPAVYALIERYRATLALWMAGIVKPRSVADTEAFLWRQVQGNEEGRCAHRLILVDGEIAGSCSLHGISQAHCYARVGYWLADCHVGKGAMLRALTQLLDQAFGELGLHRVELGCAPENVRSCKVAESLGFRLEGELRDAQWLNGRFWNMRCYGLLAEEWKKRE</sequence>
<dbReference type="GO" id="GO:1990189">
    <property type="term" value="F:protein N-terminal-serine acetyltransferase activity"/>
    <property type="evidence" value="ECO:0007669"/>
    <property type="project" value="TreeGrafter"/>
</dbReference>
<dbReference type="EMBL" id="PQWB01000010">
    <property type="protein sequence ID" value="POZ63722.1"/>
    <property type="molecule type" value="Genomic_DNA"/>
</dbReference>
<name>A0A2S5DL20_9NEIS</name>
<dbReference type="Proteomes" id="UP000237082">
    <property type="component" value="Unassembled WGS sequence"/>
</dbReference>
<evidence type="ECO:0000313" key="3">
    <source>
        <dbReference type="Proteomes" id="UP000237082"/>
    </source>
</evidence>
<dbReference type="GO" id="GO:0005737">
    <property type="term" value="C:cytoplasm"/>
    <property type="evidence" value="ECO:0007669"/>
    <property type="project" value="TreeGrafter"/>
</dbReference>
<accession>A0A2S5DL20</accession>
<reference evidence="3" key="1">
    <citation type="submission" date="2018-02" db="EMBL/GenBank/DDBJ databases">
        <authorList>
            <person name="O'Hara-Hanley K."/>
            <person name="Soby S."/>
        </authorList>
    </citation>
    <scope>NUCLEOTIDE SEQUENCE [LARGE SCALE GENOMIC DNA]</scope>
    <source>
        <strain evidence="3">MWU14-2602</strain>
    </source>
</reference>
<dbReference type="PANTHER" id="PTHR43441">
    <property type="entry name" value="RIBOSOMAL-PROTEIN-SERINE ACETYLTRANSFERASE"/>
    <property type="match status" value="1"/>
</dbReference>
<evidence type="ECO:0000259" key="1">
    <source>
        <dbReference type="PROSITE" id="PS51186"/>
    </source>
</evidence>
<dbReference type="PROSITE" id="PS51186">
    <property type="entry name" value="GNAT"/>
    <property type="match status" value="1"/>
</dbReference>
<dbReference type="InterPro" id="IPR051908">
    <property type="entry name" value="Ribosomal_N-acetyltransferase"/>
</dbReference>
<protein>
    <recommendedName>
        <fullName evidence="1">N-acetyltransferase domain-containing protein</fullName>
    </recommendedName>
</protein>
<dbReference type="Pfam" id="PF13302">
    <property type="entry name" value="Acetyltransf_3"/>
    <property type="match status" value="1"/>
</dbReference>
<dbReference type="InterPro" id="IPR016181">
    <property type="entry name" value="Acyl_CoA_acyltransferase"/>
</dbReference>
<dbReference type="AlphaFoldDB" id="A0A2S5DL20"/>
<proteinExistence type="predicted"/>
<dbReference type="OrthoDB" id="5191051at2"/>
<feature type="domain" description="N-acetyltransferase" evidence="1">
    <location>
        <begin position="4"/>
        <end position="168"/>
    </location>
</feature>
<dbReference type="RefSeq" id="WP_103901076.1">
    <property type="nucleotide sequence ID" value="NZ_PQWB01000010.1"/>
</dbReference>
<evidence type="ECO:0000313" key="2">
    <source>
        <dbReference type="EMBL" id="POZ63722.1"/>
    </source>
</evidence>